<reference evidence="2 3" key="1">
    <citation type="submission" date="2019-10" db="EMBL/GenBank/DDBJ databases">
        <title>Comparative genomics of sulfur disproportionating microorganisms.</title>
        <authorList>
            <person name="Ward L.M."/>
            <person name="Bertran E."/>
            <person name="Johnston D."/>
        </authorList>
    </citation>
    <scope>NUCLEOTIDE SEQUENCE [LARGE SCALE GENOMIC DNA]</scope>
    <source>
        <strain evidence="2 3">DSM 14055</strain>
    </source>
</reference>
<comment type="caution">
    <text evidence="2">The sequence shown here is derived from an EMBL/GenBank/DDBJ whole genome shotgun (WGS) entry which is preliminary data.</text>
</comment>
<evidence type="ECO:0000259" key="1">
    <source>
        <dbReference type="PROSITE" id="PS50991"/>
    </source>
</evidence>
<dbReference type="NCBIfam" id="NF006761">
    <property type="entry name" value="PRK09282.1"/>
    <property type="match status" value="1"/>
</dbReference>
<dbReference type="OrthoDB" id="9807469at2"/>
<dbReference type="InterPro" id="IPR000891">
    <property type="entry name" value="PYR_CT"/>
</dbReference>
<dbReference type="Pfam" id="PF00682">
    <property type="entry name" value="HMGL-like"/>
    <property type="match status" value="1"/>
</dbReference>
<dbReference type="Gene3D" id="3.20.20.70">
    <property type="entry name" value="Aldolase class I"/>
    <property type="match status" value="1"/>
</dbReference>
<dbReference type="RefSeq" id="WP_152946478.1">
    <property type="nucleotide sequence ID" value="NZ_WHYR01000021.1"/>
</dbReference>
<dbReference type="SUPFAM" id="SSF89000">
    <property type="entry name" value="post-HMGL domain-like"/>
    <property type="match status" value="1"/>
</dbReference>
<dbReference type="PANTHER" id="PTHR43778">
    <property type="entry name" value="PYRUVATE CARBOXYLASE"/>
    <property type="match status" value="1"/>
</dbReference>
<proteinExistence type="predicted"/>
<dbReference type="Proteomes" id="UP000441717">
    <property type="component" value="Unassembled WGS sequence"/>
</dbReference>
<organism evidence="2 3">
    <name type="scientific">Desulfofundulus thermobenzoicus</name>
    <dbReference type="NCBI Taxonomy" id="29376"/>
    <lineage>
        <taxon>Bacteria</taxon>
        <taxon>Bacillati</taxon>
        <taxon>Bacillota</taxon>
        <taxon>Clostridia</taxon>
        <taxon>Eubacteriales</taxon>
        <taxon>Peptococcaceae</taxon>
        <taxon>Desulfofundulus</taxon>
    </lineage>
</organism>
<dbReference type="SUPFAM" id="SSF51569">
    <property type="entry name" value="Aldolase"/>
    <property type="match status" value="1"/>
</dbReference>
<keyword evidence="3" id="KW-1185">Reference proteome</keyword>
<dbReference type="PROSITE" id="PS50991">
    <property type="entry name" value="PYR_CT"/>
    <property type="match status" value="1"/>
</dbReference>
<dbReference type="NCBIfam" id="NF008985">
    <property type="entry name" value="PRK12331.1"/>
    <property type="match status" value="1"/>
</dbReference>
<dbReference type="CDD" id="cd07937">
    <property type="entry name" value="DRE_TIM_PC_TC_5S"/>
    <property type="match status" value="1"/>
</dbReference>
<dbReference type="GO" id="GO:0006094">
    <property type="term" value="P:gluconeogenesis"/>
    <property type="evidence" value="ECO:0007669"/>
    <property type="project" value="TreeGrafter"/>
</dbReference>
<dbReference type="GO" id="GO:0005737">
    <property type="term" value="C:cytoplasm"/>
    <property type="evidence" value="ECO:0007669"/>
    <property type="project" value="TreeGrafter"/>
</dbReference>
<dbReference type="AlphaFoldDB" id="A0A6N7IQR4"/>
<sequence length="463" mass="52428">MDEKRRVKITDTTMRDGHQSLLATRMRIEHMLPICEKIDQVGFHSLEVWGGATFDSCMRFLNEDPWERLRILRRHLKTPLQMLLRGQNVVGYKHYPDDVLTEFIKKTVYNGLDIFRIFDALNDVRNMQKAIEVVKQEGAHAQATVVYTISPVHNVEYYVKTAKTLEEMGADSICLKDMAGILAPQPAYEIIKEWKSVLKIPVQLHCHYTSGMAAMAYLRAIDAGVDVIDCAISTMALQTSQPAVETMVAALQGTPYDTGLDLKLLTEIAEHFKEVRKHYKEFDVASKSVDANVMIYQIPGGMMSNFISQLSQQNALHRLPEVLEELPRVRKEFGYPPLVTPSSQIVGTQAVLNVLMGRYKLATNEVKQYMRGFYGQPPAPVDEEVRRMIIGDEEPITCRPADLLEPGLPEARKEAAPYMQKEEDVISVALFPQVAPQFLKERLAKKLKVDLELAAQSSEFYPA</sequence>
<dbReference type="GO" id="GO:0004736">
    <property type="term" value="F:pyruvate carboxylase activity"/>
    <property type="evidence" value="ECO:0007669"/>
    <property type="project" value="TreeGrafter"/>
</dbReference>
<evidence type="ECO:0000313" key="3">
    <source>
        <dbReference type="Proteomes" id="UP000441717"/>
    </source>
</evidence>
<name>A0A6N7IQR4_9FIRM</name>
<dbReference type="InterPro" id="IPR055268">
    <property type="entry name" value="PCB-like"/>
</dbReference>
<dbReference type="InterPro" id="IPR013785">
    <property type="entry name" value="Aldolase_TIM"/>
</dbReference>
<dbReference type="PANTHER" id="PTHR43778:SF2">
    <property type="entry name" value="PYRUVATE CARBOXYLASE, MITOCHONDRIAL"/>
    <property type="match status" value="1"/>
</dbReference>
<dbReference type="Pfam" id="PF02436">
    <property type="entry name" value="PYC_OADA"/>
    <property type="match status" value="1"/>
</dbReference>
<feature type="domain" description="Pyruvate carboxyltransferase" evidence="1">
    <location>
        <begin position="7"/>
        <end position="266"/>
    </location>
</feature>
<evidence type="ECO:0000313" key="2">
    <source>
        <dbReference type="EMBL" id="MQL52406.1"/>
    </source>
</evidence>
<accession>A0A6N7IQR4</accession>
<protein>
    <submittedName>
        <fullName evidence="2">Oxaloacetate decarboxylase subunit alpha</fullName>
    </submittedName>
</protein>
<gene>
    <name evidence="2" type="ORF">GFC01_09040</name>
</gene>
<dbReference type="EMBL" id="WHYR01000021">
    <property type="protein sequence ID" value="MQL52406.1"/>
    <property type="molecule type" value="Genomic_DNA"/>
</dbReference>
<dbReference type="InterPro" id="IPR003379">
    <property type="entry name" value="Carboxylase_cons_dom"/>
</dbReference>